<feature type="domain" description="SAM-dependent MTase TRM10-type" evidence="5">
    <location>
        <begin position="129"/>
        <end position="333"/>
    </location>
</feature>
<feature type="region of interest" description="Disordered" evidence="4">
    <location>
        <begin position="337"/>
        <end position="356"/>
    </location>
</feature>
<dbReference type="GO" id="GO:0097745">
    <property type="term" value="P:mitochondrial tRNA 5'-end processing"/>
    <property type="evidence" value="ECO:0007669"/>
    <property type="project" value="TreeGrafter"/>
</dbReference>
<dbReference type="InterPro" id="IPR038459">
    <property type="entry name" value="MT_TRM10-typ_sf"/>
</dbReference>
<dbReference type="Gene3D" id="3.40.1280.30">
    <property type="match status" value="1"/>
</dbReference>
<evidence type="ECO:0000313" key="6">
    <source>
        <dbReference type="EMBL" id="KAI1712512.1"/>
    </source>
</evidence>
<protein>
    <submittedName>
        <fullName evidence="6">Mitochondrial ribonuclease P protein 1 like protein</fullName>
    </submittedName>
</protein>
<sequence>MSVRSLIQPSSIFMAKLGNQPAVHKRIERIAKEFEIFEYFADNTPKFLSDKDWEQMLSQKNTRERVQFWMFKIKRQLGHEKREAKSKDKRQIYDIYLDEQQRNFEAGGMAYGPRFHWLYKSKYEQKYGEVGRSVSSYAVGDMPQLVFDMQFATRCKLGLQKIMSDQLKQTILTNVRELRRSFPVDIVNADVENDPNMADIFDRQDIYKRQDALEKLILPDITAHNPHQSTSNTDPTQQVVYISIHAREILDGPLIHKAYIIPFTMDQQKETLEARHTGKYRMMRLPIDRYIKWRSGPKILSFPNIVKILGDVASGEKWGKALANHVPLQNLMPVEEQRLSTESTDEPSNKRTSRIKDENEIIRMISRALGPENESKEGVKVRNIVH</sequence>
<evidence type="ECO:0000256" key="2">
    <source>
        <dbReference type="ARBA" id="ARBA00022679"/>
    </source>
</evidence>
<dbReference type="GO" id="GO:0008168">
    <property type="term" value="F:methyltransferase activity"/>
    <property type="evidence" value="ECO:0007669"/>
    <property type="project" value="UniProtKB-KW"/>
</dbReference>
<name>A0AAD4N0S0_9BILA</name>
<evidence type="ECO:0000256" key="1">
    <source>
        <dbReference type="ARBA" id="ARBA00022603"/>
    </source>
</evidence>
<keyword evidence="3" id="KW-0949">S-adenosyl-L-methionine</keyword>
<proteinExistence type="predicted"/>
<dbReference type="PROSITE" id="PS51675">
    <property type="entry name" value="SAM_MT_TRM10"/>
    <property type="match status" value="1"/>
</dbReference>
<keyword evidence="1" id="KW-0489">Methyltransferase</keyword>
<gene>
    <name evidence="6" type="ORF">DdX_09601</name>
</gene>
<keyword evidence="7" id="KW-1185">Reference proteome</keyword>
<evidence type="ECO:0000256" key="3">
    <source>
        <dbReference type="ARBA" id="ARBA00022691"/>
    </source>
</evidence>
<dbReference type="Proteomes" id="UP001201812">
    <property type="component" value="Unassembled WGS sequence"/>
</dbReference>
<dbReference type="GO" id="GO:0005654">
    <property type="term" value="C:nucleoplasm"/>
    <property type="evidence" value="ECO:0007669"/>
    <property type="project" value="TreeGrafter"/>
</dbReference>
<dbReference type="GO" id="GO:0005739">
    <property type="term" value="C:mitochondrion"/>
    <property type="evidence" value="ECO:0007669"/>
    <property type="project" value="TreeGrafter"/>
</dbReference>
<dbReference type="PANTHER" id="PTHR13563:SF5">
    <property type="entry name" value="TRNA METHYLTRANSFERASE 10 HOMOLOG C"/>
    <property type="match status" value="1"/>
</dbReference>
<dbReference type="InterPro" id="IPR007356">
    <property type="entry name" value="tRNA_m1G_MeTrfase_euk"/>
</dbReference>
<accession>A0AAD4N0S0</accession>
<dbReference type="GO" id="GO:0070131">
    <property type="term" value="P:positive regulation of mitochondrial translation"/>
    <property type="evidence" value="ECO:0007669"/>
    <property type="project" value="TreeGrafter"/>
</dbReference>
<dbReference type="AlphaFoldDB" id="A0AAD4N0S0"/>
<dbReference type="EMBL" id="JAKKPZ010000018">
    <property type="protein sequence ID" value="KAI1712512.1"/>
    <property type="molecule type" value="Genomic_DNA"/>
</dbReference>
<evidence type="ECO:0000313" key="7">
    <source>
        <dbReference type="Proteomes" id="UP001201812"/>
    </source>
</evidence>
<keyword evidence="2" id="KW-0808">Transferase</keyword>
<reference evidence="6" key="1">
    <citation type="submission" date="2022-01" db="EMBL/GenBank/DDBJ databases">
        <title>Genome Sequence Resource for Two Populations of Ditylenchus destructor, the Migratory Endoparasitic Phytonematode.</title>
        <authorList>
            <person name="Zhang H."/>
            <person name="Lin R."/>
            <person name="Xie B."/>
        </authorList>
    </citation>
    <scope>NUCLEOTIDE SEQUENCE</scope>
    <source>
        <strain evidence="6">BazhouSP</strain>
    </source>
</reference>
<organism evidence="6 7">
    <name type="scientific">Ditylenchus destructor</name>
    <dbReference type="NCBI Taxonomy" id="166010"/>
    <lineage>
        <taxon>Eukaryota</taxon>
        <taxon>Metazoa</taxon>
        <taxon>Ecdysozoa</taxon>
        <taxon>Nematoda</taxon>
        <taxon>Chromadorea</taxon>
        <taxon>Rhabditida</taxon>
        <taxon>Tylenchina</taxon>
        <taxon>Tylenchomorpha</taxon>
        <taxon>Sphaerularioidea</taxon>
        <taxon>Anguinidae</taxon>
        <taxon>Anguininae</taxon>
        <taxon>Ditylenchus</taxon>
    </lineage>
</organism>
<dbReference type="PANTHER" id="PTHR13563">
    <property type="entry name" value="TRNA (GUANINE-9-) METHYLTRANSFERASE"/>
    <property type="match status" value="1"/>
</dbReference>
<dbReference type="GO" id="GO:0000049">
    <property type="term" value="F:tRNA binding"/>
    <property type="evidence" value="ECO:0007669"/>
    <property type="project" value="TreeGrafter"/>
</dbReference>
<evidence type="ECO:0000256" key="4">
    <source>
        <dbReference type="SAM" id="MobiDB-lite"/>
    </source>
</evidence>
<comment type="caution">
    <text evidence="6">The sequence shown here is derived from an EMBL/GenBank/DDBJ whole genome shotgun (WGS) entry which is preliminary data.</text>
</comment>
<dbReference type="GO" id="GO:0032259">
    <property type="term" value="P:methylation"/>
    <property type="evidence" value="ECO:0007669"/>
    <property type="project" value="UniProtKB-KW"/>
</dbReference>
<evidence type="ECO:0000259" key="5">
    <source>
        <dbReference type="PROSITE" id="PS51675"/>
    </source>
</evidence>
<dbReference type="InterPro" id="IPR028564">
    <property type="entry name" value="MT_TRM10-typ"/>
</dbReference>